<dbReference type="InterPro" id="IPR039891">
    <property type="entry name" value="VWA8"/>
</dbReference>
<evidence type="ECO:0000313" key="3">
    <source>
        <dbReference type="Proteomes" id="UP000079169"/>
    </source>
</evidence>
<dbReference type="PaxDb" id="121845-A0A1S3D812"/>
<dbReference type="PANTHER" id="PTHR21610:SF9">
    <property type="entry name" value="VON WILLEBRAND FACTOR A DOMAIN-CONTAINING PROTEIN 8"/>
    <property type="match status" value="1"/>
</dbReference>
<dbReference type="OMA" id="HWASTAS"/>
<name>A0A1S3D812_DIACI</name>
<feature type="compositionally biased region" description="Basic and acidic residues" evidence="1">
    <location>
        <begin position="302"/>
        <end position="314"/>
    </location>
</feature>
<dbReference type="PANTHER" id="PTHR21610">
    <property type="entry name" value="VON WILLEBRAND FACTOR A DOMAIN-CONTAINING PROTEIN 8"/>
    <property type="match status" value="1"/>
</dbReference>
<dbReference type="GO" id="GO:0016887">
    <property type="term" value="F:ATP hydrolysis activity"/>
    <property type="evidence" value="ECO:0007669"/>
    <property type="project" value="InterPro"/>
</dbReference>
<accession>A0A1S3D812</accession>
<protein>
    <submittedName>
        <fullName evidence="4">von Willebrand factor A domain-containing protein 8</fullName>
    </submittedName>
</protein>
<dbReference type="STRING" id="121845.A0A1S3D812"/>
<reference evidence="4" key="1">
    <citation type="submission" date="2025-08" db="UniProtKB">
        <authorList>
            <consortium name="RefSeq"/>
        </authorList>
    </citation>
    <scope>IDENTIFICATION</scope>
</reference>
<sequence length="326" mass="37176">MNSSNIHSSIRRMNVLNRVLQCRAINNNKLTLSIKYYSSNVSMHKTSAAESLRMESDVTKITIGDVTKTVKQAKNKENVPSKYLNTDALTQDWLSHLRWILQKDNMSQDVFLIGKPGSLRRSLAMSYLELTQREVEYICLSRDTTEADIKQRREIVNGTAIYYDQSAVRAAIEGRVLILEGIEKAERNVLPVLNNLLENREMHLEDGRFLVSASTYDKLLQEHGDTELSKWNLVRVSEDFRVLALGLPVPQYIGNPLDPPLRSRFQARNIPTPSYQDTLTMLTAEFPHINRDALTKLVSIERGETPASSSDRRGRQPTFSREVLQT</sequence>
<evidence type="ECO:0000256" key="1">
    <source>
        <dbReference type="SAM" id="MobiDB-lite"/>
    </source>
</evidence>
<dbReference type="Proteomes" id="UP000079169">
    <property type="component" value="Unplaced"/>
</dbReference>
<feature type="domain" description="ATPase dynein-related AAA" evidence="2">
    <location>
        <begin position="109"/>
        <end position="265"/>
    </location>
</feature>
<dbReference type="GeneID" id="103513327"/>
<dbReference type="FunFam" id="3.40.50.300:FF:000587">
    <property type="entry name" value="von Willebrand factor A domain containing 8"/>
    <property type="match status" value="1"/>
</dbReference>
<dbReference type="GO" id="GO:0005737">
    <property type="term" value="C:cytoplasm"/>
    <property type="evidence" value="ECO:0007669"/>
    <property type="project" value="TreeGrafter"/>
</dbReference>
<feature type="region of interest" description="Disordered" evidence="1">
    <location>
        <begin position="302"/>
        <end position="326"/>
    </location>
</feature>
<dbReference type="KEGG" id="dci:103513327"/>
<dbReference type="InterPro" id="IPR027417">
    <property type="entry name" value="P-loop_NTPase"/>
</dbReference>
<evidence type="ECO:0000313" key="4">
    <source>
        <dbReference type="RefSeq" id="XP_008476367.1"/>
    </source>
</evidence>
<gene>
    <name evidence="4" type="primary">LOC103513327</name>
</gene>
<evidence type="ECO:0000259" key="2">
    <source>
        <dbReference type="Pfam" id="PF07728"/>
    </source>
</evidence>
<proteinExistence type="predicted"/>
<keyword evidence="3" id="KW-1185">Reference proteome</keyword>
<dbReference type="InterPro" id="IPR011704">
    <property type="entry name" value="ATPase_dyneun-rel_AAA"/>
</dbReference>
<dbReference type="SUPFAM" id="SSF52540">
    <property type="entry name" value="P-loop containing nucleoside triphosphate hydrolases"/>
    <property type="match status" value="1"/>
</dbReference>
<dbReference type="Pfam" id="PF07728">
    <property type="entry name" value="AAA_5"/>
    <property type="match status" value="1"/>
</dbReference>
<dbReference type="AlphaFoldDB" id="A0A1S3D812"/>
<dbReference type="GO" id="GO:0005524">
    <property type="term" value="F:ATP binding"/>
    <property type="evidence" value="ECO:0007669"/>
    <property type="project" value="InterPro"/>
</dbReference>
<dbReference type="Gene3D" id="3.40.50.300">
    <property type="entry name" value="P-loop containing nucleotide triphosphate hydrolases"/>
    <property type="match status" value="1"/>
</dbReference>
<dbReference type="RefSeq" id="XP_008476367.1">
    <property type="nucleotide sequence ID" value="XM_008478145.3"/>
</dbReference>
<feature type="compositionally biased region" description="Polar residues" evidence="1">
    <location>
        <begin position="317"/>
        <end position="326"/>
    </location>
</feature>
<organism evidence="3 4">
    <name type="scientific">Diaphorina citri</name>
    <name type="common">Asian citrus psyllid</name>
    <dbReference type="NCBI Taxonomy" id="121845"/>
    <lineage>
        <taxon>Eukaryota</taxon>
        <taxon>Metazoa</taxon>
        <taxon>Ecdysozoa</taxon>
        <taxon>Arthropoda</taxon>
        <taxon>Hexapoda</taxon>
        <taxon>Insecta</taxon>
        <taxon>Pterygota</taxon>
        <taxon>Neoptera</taxon>
        <taxon>Paraneoptera</taxon>
        <taxon>Hemiptera</taxon>
        <taxon>Sternorrhyncha</taxon>
        <taxon>Psylloidea</taxon>
        <taxon>Psyllidae</taxon>
        <taxon>Diaphorininae</taxon>
        <taxon>Diaphorina</taxon>
    </lineage>
</organism>